<reference evidence="2" key="1">
    <citation type="submission" date="2023-03" db="UniProtKB">
        <authorList>
            <consortium name="Ensembl"/>
        </authorList>
    </citation>
    <scope>IDENTIFICATION</scope>
</reference>
<sequence>MSDTWSSIQAHKKQLDSLRERLQRRRKQDSGHLDLRNPEAALSPTFRSDSPVPTAPTSGGPKPSTASAAPELATDPELEKKLLHHLSDLALTLPTDAVSIRLAISTPDAPATQDGVESLLQKFAAQELIEEQFLEMRVESSGSQLGVILPLSVSPEDIWQYPEAFLVVRTGECYRHLVGRGQGCC</sequence>
<accession>A0A8C4M1N6</accession>
<feature type="compositionally biased region" description="Basic and acidic residues" evidence="1">
    <location>
        <begin position="28"/>
        <end position="37"/>
    </location>
</feature>
<evidence type="ECO:0000256" key="1">
    <source>
        <dbReference type="SAM" id="MobiDB-lite"/>
    </source>
</evidence>
<name>A0A8C4M1N6_EQUAS</name>
<feature type="region of interest" description="Disordered" evidence="1">
    <location>
        <begin position="1"/>
        <end position="71"/>
    </location>
</feature>
<proteinExistence type="predicted"/>
<dbReference type="AlphaFoldDB" id="A0A8C4M1N6"/>
<gene>
    <name evidence="2" type="primary">METTL3</name>
</gene>
<protein>
    <submittedName>
        <fullName evidence="2">Methyltransferase like 3</fullName>
    </submittedName>
</protein>
<organism evidence="2">
    <name type="scientific">Equus asinus asinus</name>
    <dbReference type="NCBI Taxonomy" id="83772"/>
    <lineage>
        <taxon>Eukaryota</taxon>
        <taxon>Metazoa</taxon>
        <taxon>Chordata</taxon>
        <taxon>Craniata</taxon>
        <taxon>Vertebrata</taxon>
        <taxon>Euteleostomi</taxon>
        <taxon>Mammalia</taxon>
        <taxon>Eutheria</taxon>
        <taxon>Laurasiatheria</taxon>
        <taxon>Perissodactyla</taxon>
        <taxon>Equidae</taxon>
        <taxon>Equus</taxon>
    </lineage>
</organism>
<dbReference type="Ensembl" id="ENSEAST00005018122.1">
    <property type="protein sequence ID" value="ENSEASP00005016674.1"/>
    <property type="gene ID" value="ENSEASG00005011501.1"/>
</dbReference>
<evidence type="ECO:0000313" key="2">
    <source>
        <dbReference type="Ensembl" id="ENSEASP00005016674.1"/>
    </source>
</evidence>